<reference evidence="1 2" key="1">
    <citation type="submission" date="2019-08" db="EMBL/GenBank/DDBJ databases">
        <title>A chromosome-level genome assembly, high-density linkage maps, and genome scans reveal the genomic architecture of hybrid incompatibilities underlying speciation via character displacement in darters (Percidae: Etheostominae).</title>
        <authorList>
            <person name="Moran R.L."/>
            <person name="Catchen J.M."/>
            <person name="Fuller R.C."/>
        </authorList>
    </citation>
    <scope>NUCLEOTIDE SEQUENCE [LARGE SCALE GENOMIC DNA]</scope>
    <source>
        <strain evidence="1">EspeVRDwgs_2016</strain>
        <tissue evidence="1">Muscle</tissue>
    </source>
</reference>
<accession>A0A5J5D5F2</accession>
<evidence type="ECO:0000313" key="2">
    <source>
        <dbReference type="Proteomes" id="UP000327493"/>
    </source>
</evidence>
<feature type="non-terminal residue" evidence="1">
    <location>
        <position position="172"/>
    </location>
</feature>
<keyword evidence="2" id="KW-1185">Reference proteome</keyword>
<sequence length="172" mass="18501">MSCVSCLRHYCGCQGRNLPPLPPTQKAVLSGLRRVVENELMTAAACLPPPSESHNKGSTVSGPEPAVGVETLSVSPESPVNSSHLIQQTAAWQQVLLIKLNDAVHAALMELSFTGLGNGSQLLPRQPRQAQTAPETPDEQVLVSINQHLSPRLDSTVVLLYREKSDSHCSLH</sequence>
<dbReference type="AlphaFoldDB" id="A0A5J5D5F2"/>
<comment type="caution">
    <text evidence="1">The sequence shown here is derived from an EMBL/GenBank/DDBJ whole genome shotgun (WGS) entry which is preliminary data.</text>
</comment>
<evidence type="ECO:0000313" key="1">
    <source>
        <dbReference type="EMBL" id="KAA8589297.1"/>
    </source>
</evidence>
<protein>
    <submittedName>
        <fullName evidence="1">Uncharacterized protein</fullName>
    </submittedName>
</protein>
<dbReference type="EMBL" id="VOFY01000009">
    <property type="protein sequence ID" value="KAA8589297.1"/>
    <property type="molecule type" value="Genomic_DNA"/>
</dbReference>
<proteinExistence type="predicted"/>
<organism evidence="1 2">
    <name type="scientific">Etheostoma spectabile</name>
    <name type="common">orangethroat darter</name>
    <dbReference type="NCBI Taxonomy" id="54343"/>
    <lineage>
        <taxon>Eukaryota</taxon>
        <taxon>Metazoa</taxon>
        <taxon>Chordata</taxon>
        <taxon>Craniata</taxon>
        <taxon>Vertebrata</taxon>
        <taxon>Euteleostomi</taxon>
        <taxon>Actinopterygii</taxon>
        <taxon>Neopterygii</taxon>
        <taxon>Teleostei</taxon>
        <taxon>Neoteleostei</taxon>
        <taxon>Acanthomorphata</taxon>
        <taxon>Eupercaria</taxon>
        <taxon>Perciformes</taxon>
        <taxon>Percoidei</taxon>
        <taxon>Percidae</taxon>
        <taxon>Etheostomatinae</taxon>
        <taxon>Etheostoma</taxon>
    </lineage>
</organism>
<gene>
    <name evidence="1" type="ORF">FQN60_012662</name>
</gene>
<dbReference type="Proteomes" id="UP000327493">
    <property type="component" value="Chromosome 9"/>
</dbReference>
<name>A0A5J5D5F2_9PERO</name>